<name>A0A2K2DMR6_BRADI</name>
<accession>A0A2K2DMR6</accession>
<evidence type="ECO:0000313" key="4">
    <source>
        <dbReference type="Proteomes" id="UP000008810"/>
    </source>
</evidence>
<reference evidence="2" key="2">
    <citation type="submission" date="2017-06" db="EMBL/GenBank/DDBJ databases">
        <title>WGS assembly of Brachypodium distachyon.</title>
        <authorList>
            <consortium name="The International Brachypodium Initiative"/>
            <person name="Lucas S."/>
            <person name="Harmon-Smith M."/>
            <person name="Lail K."/>
            <person name="Tice H."/>
            <person name="Grimwood J."/>
            <person name="Bruce D."/>
            <person name="Barry K."/>
            <person name="Shu S."/>
            <person name="Lindquist E."/>
            <person name="Wang M."/>
            <person name="Pitluck S."/>
            <person name="Vogel J.P."/>
            <person name="Garvin D.F."/>
            <person name="Mockler T.C."/>
            <person name="Schmutz J."/>
            <person name="Rokhsar D."/>
            <person name="Bevan M.W."/>
        </authorList>
    </citation>
    <scope>NUCLEOTIDE SEQUENCE</scope>
    <source>
        <strain evidence="2">Bd21</strain>
    </source>
</reference>
<organism evidence="2">
    <name type="scientific">Brachypodium distachyon</name>
    <name type="common">Purple false brome</name>
    <name type="synonym">Trachynia distachya</name>
    <dbReference type="NCBI Taxonomy" id="15368"/>
    <lineage>
        <taxon>Eukaryota</taxon>
        <taxon>Viridiplantae</taxon>
        <taxon>Streptophyta</taxon>
        <taxon>Embryophyta</taxon>
        <taxon>Tracheophyta</taxon>
        <taxon>Spermatophyta</taxon>
        <taxon>Magnoliopsida</taxon>
        <taxon>Liliopsida</taxon>
        <taxon>Poales</taxon>
        <taxon>Poaceae</taxon>
        <taxon>BOP clade</taxon>
        <taxon>Pooideae</taxon>
        <taxon>Stipodae</taxon>
        <taxon>Brachypodieae</taxon>
        <taxon>Brachypodium</taxon>
    </lineage>
</organism>
<dbReference type="InParanoid" id="A0A2K2DMR6"/>
<keyword evidence="1" id="KW-0732">Signal</keyword>
<dbReference type="AlphaFoldDB" id="A0A2K2DMR6"/>
<sequence>MRPFHGILLVIALAVISSDVVAREVATANGGGGGGKSSVGCMALLASPDKCEPKRCSLICRERIAPPFIVEGHCVPGGCLCKYCVPPALAAQPSNL</sequence>
<evidence type="ECO:0000313" key="3">
    <source>
        <dbReference type="EnsemblPlants" id="PNT75578"/>
    </source>
</evidence>
<reference evidence="2 3" key="1">
    <citation type="journal article" date="2010" name="Nature">
        <title>Genome sequencing and analysis of the model grass Brachypodium distachyon.</title>
        <authorList>
            <consortium name="International Brachypodium Initiative"/>
        </authorList>
    </citation>
    <scope>NUCLEOTIDE SEQUENCE [LARGE SCALE GENOMIC DNA]</scope>
    <source>
        <strain evidence="2 3">Bd21</strain>
    </source>
</reference>
<dbReference type="EMBL" id="CM000880">
    <property type="protein sequence ID" value="PNT75578.1"/>
    <property type="molecule type" value="Genomic_DNA"/>
</dbReference>
<reference evidence="3" key="3">
    <citation type="submission" date="2018-08" db="UniProtKB">
        <authorList>
            <consortium name="EnsemblPlants"/>
        </authorList>
    </citation>
    <scope>IDENTIFICATION</scope>
    <source>
        <strain evidence="3">cv. Bd21</strain>
    </source>
</reference>
<feature type="signal peptide" evidence="1">
    <location>
        <begin position="1"/>
        <end position="22"/>
    </location>
</feature>
<dbReference type="EnsemblPlants" id="PNT75578">
    <property type="protein sequence ID" value="PNT75578"/>
    <property type="gene ID" value="BRADI_1g35285v3"/>
</dbReference>
<feature type="chain" id="PRO_5033311754" description="Knottin scorpion toxin-like domain-containing protein" evidence="1">
    <location>
        <begin position="23"/>
        <end position="96"/>
    </location>
</feature>
<gene>
    <name evidence="2" type="ORF">BRADI_1g35285v3</name>
</gene>
<keyword evidence="4" id="KW-1185">Reference proteome</keyword>
<dbReference type="Gramene" id="PNT75578">
    <property type="protein sequence ID" value="PNT75578"/>
    <property type="gene ID" value="BRADI_1g35285v3"/>
</dbReference>
<evidence type="ECO:0000256" key="1">
    <source>
        <dbReference type="SAM" id="SignalP"/>
    </source>
</evidence>
<dbReference type="Proteomes" id="UP000008810">
    <property type="component" value="Chromosome 1"/>
</dbReference>
<proteinExistence type="predicted"/>
<dbReference type="FunCoup" id="A0A2K2DMR6">
    <property type="interactions" value="148"/>
</dbReference>
<evidence type="ECO:0008006" key="5">
    <source>
        <dbReference type="Google" id="ProtNLM"/>
    </source>
</evidence>
<evidence type="ECO:0000313" key="2">
    <source>
        <dbReference type="EMBL" id="PNT75578.1"/>
    </source>
</evidence>
<protein>
    <recommendedName>
        <fullName evidence="5">Knottin scorpion toxin-like domain-containing protein</fullName>
    </recommendedName>
</protein>